<name>A0A8J3EWD0_9ACTN</name>
<dbReference type="InterPro" id="IPR006469">
    <property type="entry name" value="NifC_ABC_porter"/>
</dbReference>
<evidence type="ECO:0000256" key="5">
    <source>
        <dbReference type="ARBA" id="ARBA00022505"/>
    </source>
</evidence>
<evidence type="ECO:0000256" key="6">
    <source>
        <dbReference type="ARBA" id="ARBA00022692"/>
    </source>
</evidence>
<keyword evidence="4 10" id="KW-1003">Cell membrane</keyword>
<proteinExistence type="inferred from homology"/>
<feature type="transmembrane region" description="Helical" evidence="9">
    <location>
        <begin position="30"/>
        <end position="55"/>
    </location>
</feature>
<keyword evidence="3 9" id="KW-0813">Transport</keyword>
<protein>
    <recommendedName>
        <fullName evidence="10">Molybdenum transport system permease</fullName>
    </recommendedName>
</protein>
<evidence type="ECO:0000256" key="1">
    <source>
        <dbReference type="ARBA" id="ARBA00004651"/>
    </source>
</evidence>
<dbReference type="GO" id="GO:0015098">
    <property type="term" value="F:molybdate ion transmembrane transporter activity"/>
    <property type="evidence" value="ECO:0007669"/>
    <property type="project" value="UniProtKB-UniRule"/>
</dbReference>
<dbReference type="Proteomes" id="UP000650511">
    <property type="component" value="Unassembled WGS sequence"/>
</dbReference>
<dbReference type="InterPro" id="IPR035906">
    <property type="entry name" value="MetI-like_sf"/>
</dbReference>
<dbReference type="Gene3D" id="1.10.3720.10">
    <property type="entry name" value="MetI-like"/>
    <property type="match status" value="1"/>
</dbReference>
<dbReference type="Pfam" id="PF00528">
    <property type="entry name" value="BPD_transp_1"/>
    <property type="match status" value="1"/>
</dbReference>
<dbReference type="NCBIfam" id="TIGR01581">
    <property type="entry name" value="Mo_ABC_porter"/>
    <property type="match status" value="1"/>
</dbReference>
<dbReference type="CDD" id="cd06261">
    <property type="entry name" value="TM_PBP2"/>
    <property type="match status" value="1"/>
</dbReference>
<dbReference type="RefSeq" id="WP_130648398.1">
    <property type="nucleotide sequence ID" value="NZ_BMHA01000001.1"/>
</dbReference>
<feature type="transmembrane region" description="Helical" evidence="9">
    <location>
        <begin position="260"/>
        <end position="278"/>
    </location>
</feature>
<accession>A0A8J3EWD0</accession>
<feature type="transmembrane region" description="Helical" evidence="9">
    <location>
        <begin position="113"/>
        <end position="134"/>
    </location>
</feature>
<keyword evidence="6 9" id="KW-0812">Transmembrane</keyword>
<dbReference type="PANTHER" id="PTHR30183:SF3">
    <property type="entry name" value="MOLYBDENUM TRANSPORT SYSTEM PERMEASE PROTEIN MODB"/>
    <property type="match status" value="1"/>
</dbReference>
<dbReference type="SUPFAM" id="SSF161098">
    <property type="entry name" value="MetI-like"/>
    <property type="match status" value="1"/>
</dbReference>
<keyword evidence="5 10" id="KW-0500">Molybdenum</keyword>
<evidence type="ECO:0000313" key="13">
    <source>
        <dbReference type="Proteomes" id="UP000650511"/>
    </source>
</evidence>
<dbReference type="PANTHER" id="PTHR30183">
    <property type="entry name" value="MOLYBDENUM TRANSPORT SYSTEM PERMEASE PROTEIN MODB"/>
    <property type="match status" value="1"/>
</dbReference>
<comment type="similarity">
    <text evidence="2 10">Belongs to the binding-protein-dependent transport system permease family. CysTW subfamily.</text>
</comment>
<evidence type="ECO:0000256" key="2">
    <source>
        <dbReference type="ARBA" id="ARBA00007069"/>
    </source>
</evidence>
<dbReference type="AlphaFoldDB" id="A0A8J3EWD0"/>
<keyword evidence="13" id="KW-1185">Reference proteome</keyword>
<evidence type="ECO:0000256" key="9">
    <source>
        <dbReference type="RuleBase" id="RU363032"/>
    </source>
</evidence>
<feature type="transmembrane region" description="Helical" evidence="9">
    <location>
        <begin position="75"/>
        <end position="101"/>
    </location>
</feature>
<gene>
    <name evidence="12" type="ORF">GCM10011354_03770</name>
</gene>
<comment type="function">
    <text evidence="10">Part of the binding-protein-dependent transport system for molybdenum; probably responsible for the translocation of the substrate across the membrane.</text>
</comment>
<dbReference type="NCBIfam" id="TIGR02141">
    <property type="entry name" value="modB_ABC"/>
    <property type="match status" value="1"/>
</dbReference>
<dbReference type="EMBL" id="BMHA01000001">
    <property type="protein sequence ID" value="GGI03385.1"/>
    <property type="molecule type" value="Genomic_DNA"/>
</dbReference>
<dbReference type="GO" id="GO:0005886">
    <property type="term" value="C:plasma membrane"/>
    <property type="evidence" value="ECO:0007669"/>
    <property type="project" value="UniProtKB-SubCell"/>
</dbReference>
<dbReference type="PROSITE" id="PS50928">
    <property type="entry name" value="ABC_TM1"/>
    <property type="match status" value="1"/>
</dbReference>
<feature type="domain" description="ABC transmembrane type-1" evidence="11">
    <location>
        <begin position="75"/>
        <end position="278"/>
    </location>
</feature>
<evidence type="ECO:0000313" key="12">
    <source>
        <dbReference type="EMBL" id="GGI03385.1"/>
    </source>
</evidence>
<reference evidence="12" key="2">
    <citation type="submission" date="2020-09" db="EMBL/GenBank/DDBJ databases">
        <authorList>
            <person name="Sun Q."/>
            <person name="Zhou Y."/>
        </authorList>
    </citation>
    <scope>NUCLEOTIDE SEQUENCE</scope>
    <source>
        <strain evidence="12">CGMCC 1.14988</strain>
    </source>
</reference>
<reference evidence="12" key="1">
    <citation type="journal article" date="2014" name="Int. J. Syst. Evol. Microbiol.">
        <title>Complete genome sequence of Corynebacterium casei LMG S-19264T (=DSM 44701T), isolated from a smear-ripened cheese.</title>
        <authorList>
            <consortium name="US DOE Joint Genome Institute (JGI-PGF)"/>
            <person name="Walter F."/>
            <person name="Albersmeier A."/>
            <person name="Kalinowski J."/>
            <person name="Ruckert C."/>
        </authorList>
    </citation>
    <scope>NUCLEOTIDE SEQUENCE</scope>
    <source>
        <strain evidence="12">CGMCC 1.14988</strain>
    </source>
</reference>
<keyword evidence="7 9" id="KW-1133">Transmembrane helix</keyword>
<sequence length="289" mass="30366">MSHVERPADADTDTERPVVEPFHGRRADRVLAVLVALALVAGLALFLLPLLGLLLRTPWSGLGPLLSEPRVLQALRLSVVTSLASLALSVVLGVPLAWLLARTDFPGKRLLRALCVLPMVLPPVVGGVALLTAFGRRGVVGAPLERWTGVSLPFTTLGVVLAVTFVAMPFLVVTVEAGFRAVDGRLEDAAATLGASRLTVFRRVTLPLLAPSLLAGMALAWARALGEFGASITFAGNLPGRTQTVPLAVYLELERDADTAIALSMVLLGVSVAVLVLLRDRYLGGGGRA</sequence>
<keyword evidence="8 9" id="KW-0472">Membrane</keyword>
<evidence type="ECO:0000259" key="11">
    <source>
        <dbReference type="PROSITE" id="PS50928"/>
    </source>
</evidence>
<evidence type="ECO:0000256" key="10">
    <source>
        <dbReference type="RuleBase" id="RU365097"/>
    </source>
</evidence>
<evidence type="ECO:0000256" key="4">
    <source>
        <dbReference type="ARBA" id="ARBA00022475"/>
    </source>
</evidence>
<dbReference type="InterPro" id="IPR011867">
    <property type="entry name" value="ModB_ABC"/>
</dbReference>
<comment type="subcellular location">
    <subcellularLocation>
        <location evidence="1 9">Cell membrane</location>
        <topology evidence="1 9">Multi-pass membrane protein</topology>
    </subcellularLocation>
</comment>
<dbReference type="InterPro" id="IPR000515">
    <property type="entry name" value="MetI-like"/>
</dbReference>
<comment type="caution">
    <text evidence="12">The sequence shown here is derived from an EMBL/GenBank/DDBJ whole genome shotgun (WGS) entry which is preliminary data.</text>
</comment>
<evidence type="ECO:0000256" key="3">
    <source>
        <dbReference type="ARBA" id="ARBA00022448"/>
    </source>
</evidence>
<organism evidence="12 13">
    <name type="scientific">Egicoccus halophilus</name>
    <dbReference type="NCBI Taxonomy" id="1670830"/>
    <lineage>
        <taxon>Bacteria</taxon>
        <taxon>Bacillati</taxon>
        <taxon>Actinomycetota</taxon>
        <taxon>Nitriliruptoria</taxon>
        <taxon>Egicoccales</taxon>
        <taxon>Egicoccaceae</taxon>
        <taxon>Egicoccus</taxon>
    </lineage>
</organism>
<dbReference type="OrthoDB" id="9774448at2"/>
<evidence type="ECO:0000256" key="8">
    <source>
        <dbReference type="ARBA" id="ARBA00023136"/>
    </source>
</evidence>
<feature type="transmembrane region" description="Helical" evidence="9">
    <location>
        <begin position="154"/>
        <end position="179"/>
    </location>
</feature>
<evidence type="ECO:0000256" key="7">
    <source>
        <dbReference type="ARBA" id="ARBA00022989"/>
    </source>
</evidence>
<feature type="transmembrane region" description="Helical" evidence="9">
    <location>
        <begin position="200"/>
        <end position="222"/>
    </location>
</feature>